<gene>
    <name evidence="6" type="ORF">RIL183_04571</name>
</gene>
<dbReference type="InterPro" id="IPR046947">
    <property type="entry name" value="LytR-like"/>
</dbReference>
<dbReference type="PANTHER" id="PTHR37299">
    <property type="entry name" value="TRANSCRIPTIONAL REGULATOR-RELATED"/>
    <property type="match status" value="1"/>
</dbReference>
<dbReference type="PROSITE" id="PS50110">
    <property type="entry name" value="RESPONSE_REGULATORY"/>
    <property type="match status" value="1"/>
</dbReference>
<evidence type="ECO:0000259" key="4">
    <source>
        <dbReference type="PROSITE" id="PS50110"/>
    </source>
</evidence>
<dbReference type="Gene3D" id="2.40.50.1020">
    <property type="entry name" value="LytTr DNA-binding domain"/>
    <property type="match status" value="1"/>
</dbReference>
<dbReference type="PANTHER" id="PTHR37299:SF1">
    <property type="entry name" value="STAGE 0 SPORULATION PROTEIN A HOMOLOG"/>
    <property type="match status" value="1"/>
</dbReference>
<dbReference type="GO" id="GO:0003677">
    <property type="term" value="F:DNA binding"/>
    <property type="evidence" value="ECO:0007669"/>
    <property type="project" value="InterPro"/>
</dbReference>
<dbReference type="SMART" id="SM00448">
    <property type="entry name" value="REC"/>
    <property type="match status" value="1"/>
</dbReference>
<dbReference type="Pfam" id="PF00072">
    <property type="entry name" value="Response_reg"/>
    <property type="match status" value="1"/>
</dbReference>
<accession>A0A0M6WRU9</accession>
<name>A0A0M6WRU9_9FIRM</name>
<organism evidence="6 7">
    <name type="scientific">Roseburia inulinivorans</name>
    <dbReference type="NCBI Taxonomy" id="360807"/>
    <lineage>
        <taxon>Bacteria</taxon>
        <taxon>Bacillati</taxon>
        <taxon>Bacillota</taxon>
        <taxon>Clostridia</taxon>
        <taxon>Lachnospirales</taxon>
        <taxon>Lachnospiraceae</taxon>
        <taxon>Roseburia</taxon>
    </lineage>
</organism>
<evidence type="ECO:0000259" key="5">
    <source>
        <dbReference type="PROSITE" id="PS50930"/>
    </source>
</evidence>
<protein>
    <recommendedName>
        <fullName evidence="1">Stage 0 sporulation protein A homolog</fullName>
    </recommendedName>
</protein>
<keyword evidence="3" id="KW-0597">Phosphoprotein</keyword>
<comment type="function">
    <text evidence="2">May play the central regulatory role in sporulation. It may be an element of the effector pathway responsible for the activation of sporulation genes in response to nutritional stress. Spo0A may act in concert with spo0H (a sigma factor) to control the expression of some genes that are critical to the sporulation process.</text>
</comment>
<evidence type="ECO:0000256" key="1">
    <source>
        <dbReference type="ARBA" id="ARBA00018672"/>
    </source>
</evidence>
<dbReference type="OrthoDB" id="9802383at2"/>
<keyword evidence="7" id="KW-1185">Reference proteome</keyword>
<dbReference type="SMART" id="SM00850">
    <property type="entry name" value="LytTR"/>
    <property type="match status" value="1"/>
</dbReference>
<reference evidence="7" key="1">
    <citation type="submission" date="2015-05" db="EMBL/GenBank/DDBJ databases">
        <authorList>
            <consortium name="Pathogen Informatics"/>
        </authorList>
    </citation>
    <scope>NUCLEOTIDE SEQUENCE [LARGE SCALE GENOMIC DNA]</scope>
    <source>
        <strain evidence="7">L1-83</strain>
    </source>
</reference>
<dbReference type="Pfam" id="PF04397">
    <property type="entry name" value="LytTR"/>
    <property type="match status" value="1"/>
</dbReference>
<feature type="modified residue" description="4-aspartylphosphate" evidence="3">
    <location>
        <position position="59"/>
    </location>
</feature>
<dbReference type="PROSITE" id="PS50930">
    <property type="entry name" value="HTH_LYTTR"/>
    <property type="match status" value="1"/>
</dbReference>
<proteinExistence type="predicted"/>
<dbReference type="RefSeq" id="WP_055039889.1">
    <property type="nucleotide sequence ID" value="NZ_CVRS01000080.1"/>
</dbReference>
<dbReference type="SUPFAM" id="SSF52172">
    <property type="entry name" value="CheY-like"/>
    <property type="match status" value="1"/>
</dbReference>
<evidence type="ECO:0000313" key="6">
    <source>
        <dbReference type="EMBL" id="CRL39954.1"/>
    </source>
</evidence>
<dbReference type="Gene3D" id="3.40.50.2300">
    <property type="match status" value="1"/>
</dbReference>
<dbReference type="EMBL" id="CVRS01000080">
    <property type="protein sequence ID" value="CRL39954.1"/>
    <property type="molecule type" value="Genomic_DNA"/>
</dbReference>
<sequence>MLRIAICDDDKILVTQIEEMLNRYLDKKMIDRYIEIFYDGASLERIYEKGDRFDIIYLDIEMSGKNGIEAAKSIRRLDRDVLLIYVSSYETYFMQLFEVEPFRFIKKPIKETEFEEVIDFAYERIIEEDAYFEYNYNKTVGKVLIRKIMYFESAGRIVNIHTEESTYRYYGKLDEVERRLVQNKIPFLRIHKSFYVNFHFVDKITFSKLILSDGTVLQISQDRQNIIRKRYLDILGGTLNE</sequence>
<feature type="domain" description="HTH LytTR-type" evidence="5">
    <location>
        <begin position="132"/>
        <end position="233"/>
    </location>
</feature>
<dbReference type="InterPro" id="IPR011006">
    <property type="entry name" value="CheY-like_superfamily"/>
</dbReference>
<dbReference type="GO" id="GO:0000156">
    <property type="term" value="F:phosphorelay response regulator activity"/>
    <property type="evidence" value="ECO:0007669"/>
    <property type="project" value="InterPro"/>
</dbReference>
<dbReference type="Proteomes" id="UP000049828">
    <property type="component" value="Unassembled WGS sequence"/>
</dbReference>
<dbReference type="InterPro" id="IPR001789">
    <property type="entry name" value="Sig_transdc_resp-reg_receiver"/>
</dbReference>
<evidence type="ECO:0000313" key="7">
    <source>
        <dbReference type="Proteomes" id="UP000049828"/>
    </source>
</evidence>
<evidence type="ECO:0000256" key="2">
    <source>
        <dbReference type="ARBA" id="ARBA00024867"/>
    </source>
</evidence>
<feature type="domain" description="Response regulatory" evidence="4">
    <location>
        <begin position="3"/>
        <end position="122"/>
    </location>
</feature>
<evidence type="ECO:0000256" key="3">
    <source>
        <dbReference type="PROSITE-ProRule" id="PRU00169"/>
    </source>
</evidence>
<dbReference type="AlphaFoldDB" id="A0A0M6WRU9"/>
<dbReference type="InterPro" id="IPR007492">
    <property type="entry name" value="LytTR_DNA-bd_dom"/>
</dbReference>